<comment type="caution">
    <text evidence="8">The sequence shown here is derived from an EMBL/GenBank/DDBJ whole genome shotgun (WGS) entry which is preliminary data.</text>
</comment>
<keyword evidence="4" id="KW-0238">DNA-binding</keyword>
<dbReference type="GO" id="GO:0003677">
    <property type="term" value="F:DNA binding"/>
    <property type="evidence" value="ECO:0007669"/>
    <property type="project" value="UniProtKB-KW"/>
</dbReference>
<dbReference type="Pfam" id="PF02042">
    <property type="entry name" value="RWP-RK"/>
    <property type="match status" value="1"/>
</dbReference>
<dbReference type="GO" id="GO:0003700">
    <property type="term" value="F:DNA-binding transcription factor activity"/>
    <property type="evidence" value="ECO:0007669"/>
    <property type="project" value="InterPro"/>
</dbReference>
<sequence length="275" mass="32198">MENPPHFDGWPRLGVDDDQDNFQKISELSPFESLFDQSIFLPFGKNINEFKPLEDVSDDNIFSESNLESWYNRENASIIRKPVLNPSIHASFGQNFDSNVIRCADHLEDFSMLWVQSDCASSSSMKEEEEEESRKMSGRRKRSVPLELEEIQKHFSMPITQAAREMKVGLTVLKKRCRELKIMRWPHRKIKSLNSLIDNVKVFNMGLCRKWGLGEYETIMLEEHKKLIEKLPDVELTERTKRLRQACFKANYKKRRLCGTISLIDFCFRANLTVL</sequence>
<protein>
    <submittedName>
        <fullName evidence="8">PROTEIN RKD4</fullName>
    </submittedName>
</protein>
<keyword evidence="6" id="KW-0539">Nucleus</keyword>
<reference evidence="8" key="1">
    <citation type="submission" date="2022-11" db="EMBL/GenBank/DDBJ databases">
        <authorList>
            <person name="Hyden B.L."/>
            <person name="Feng K."/>
            <person name="Yates T."/>
            <person name="Jawdy S."/>
            <person name="Smart L.B."/>
            <person name="Muchero W."/>
        </authorList>
    </citation>
    <scope>NUCLEOTIDE SEQUENCE</scope>
    <source>
        <tissue evidence="8">Shoot tip</tissue>
    </source>
</reference>
<keyword evidence="3" id="KW-0175">Coiled coil</keyword>
<reference evidence="8" key="2">
    <citation type="journal article" date="2023" name="Int. J. Mol. Sci.">
        <title>De Novo Assembly and Annotation of 11 Diverse Shrub Willow (Salix) Genomes Reveals Novel Gene Organization in Sex-Linked Regions.</title>
        <authorList>
            <person name="Hyden B."/>
            <person name="Feng K."/>
            <person name="Yates T.B."/>
            <person name="Jawdy S."/>
            <person name="Cereghino C."/>
            <person name="Smart L.B."/>
            <person name="Muchero W."/>
        </authorList>
    </citation>
    <scope>NUCLEOTIDE SEQUENCE [LARGE SCALE GENOMIC DNA]</scope>
    <source>
        <tissue evidence="8">Shoot tip</tissue>
    </source>
</reference>
<accession>A0A9Q0SH86</accession>
<gene>
    <name evidence="8" type="ORF">OIU85_010531</name>
</gene>
<evidence type="ECO:0000313" key="9">
    <source>
        <dbReference type="Proteomes" id="UP001151529"/>
    </source>
</evidence>
<dbReference type="Proteomes" id="UP001151529">
    <property type="component" value="Chromosome 15Z"/>
</dbReference>
<dbReference type="InterPro" id="IPR044607">
    <property type="entry name" value="RKD-like"/>
</dbReference>
<feature type="domain" description="RWP-RK" evidence="7">
    <location>
        <begin position="133"/>
        <end position="216"/>
    </location>
</feature>
<organism evidence="8 9">
    <name type="scientific">Salix viminalis</name>
    <name type="common">Common osier</name>
    <name type="synonym">Basket willow</name>
    <dbReference type="NCBI Taxonomy" id="40686"/>
    <lineage>
        <taxon>Eukaryota</taxon>
        <taxon>Viridiplantae</taxon>
        <taxon>Streptophyta</taxon>
        <taxon>Embryophyta</taxon>
        <taxon>Tracheophyta</taxon>
        <taxon>Spermatophyta</taxon>
        <taxon>Magnoliopsida</taxon>
        <taxon>eudicotyledons</taxon>
        <taxon>Gunneridae</taxon>
        <taxon>Pentapetalae</taxon>
        <taxon>rosids</taxon>
        <taxon>fabids</taxon>
        <taxon>Malpighiales</taxon>
        <taxon>Salicaceae</taxon>
        <taxon>Saliceae</taxon>
        <taxon>Salix</taxon>
    </lineage>
</organism>
<proteinExistence type="predicted"/>
<evidence type="ECO:0000259" key="7">
    <source>
        <dbReference type="PROSITE" id="PS51519"/>
    </source>
</evidence>
<comment type="function">
    <text evidence="1">Putative transcription factor.</text>
</comment>
<dbReference type="AlphaFoldDB" id="A0A9Q0SH86"/>
<evidence type="ECO:0000256" key="3">
    <source>
        <dbReference type="ARBA" id="ARBA00023054"/>
    </source>
</evidence>
<evidence type="ECO:0000313" key="8">
    <source>
        <dbReference type="EMBL" id="KAJ6677372.1"/>
    </source>
</evidence>
<evidence type="ECO:0000256" key="2">
    <source>
        <dbReference type="ARBA" id="ARBA00023015"/>
    </source>
</evidence>
<keyword evidence="2" id="KW-0805">Transcription regulation</keyword>
<dbReference type="InterPro" id="IPR003035">
    <property type="entry name" value="RWP-RK_dom"/>
</dbReference>
<dbReference type="PROSITE" id="PS51519">
    <property type="entry name" value="RWP_RK"/>
    <property type="match status" value="1"/>
</dbReference>
<evidence type="ECO:0000256" key="5">
    <source>
        <dbReference type="ARBA" id="ARBA00023163"/>
    </source>
</evidence>
<dbReference type="PANTHER" id="PTHR46373">
    <property type="entry name" value="PROTEIN RKD4"/>
    <property type="match status" value="1"/>
</dbReference>
<evidence type="ECO:0000256" key="4">
    <source>
        <dbReference type="ARBA" id="ARBA00023125"/>
    </source>
</evidence>
<dbReference type="OrthoDB" id="6270329at2759"/>
<keyword evidence="9" id="KW-1185">Reference proteome</keyword>
<name>A0A9Q0SH86_SALVM</name>
<dbReference type="PANTHER" id="PTHR46373:SF20">
    <property type="entry name" value="PROTEIN RKD1"/>
    <property type="match status" value="1"/>
</dbReference>
<dbReference type="EMBL" id="JAPFFL010000015">
    <property type="protein sequence ID" value="KAJ6677372.1"/>
    <property type="molecule type" value="Genomic_DNA"/>
</dbReference>
<evidence type="ECO:0000256" key="6">
    <source>
        <dbReference type="ARBA" id="ARBA00023242"/>
    </source>
</evidence>
<keyword evidence="5" id="KW-0804">Transcription</keyword>
<evidence type="ECO:0000256" key="1">
    <source>
        <dbReference type="ARBA" id="ARBA00004049"/>
    </source>
</evidence>